<dbReference type="AlphaFoldDB" id="A0A7M2XHM7"/>
<gene>
    <name evidence="1" type="ORF">INP59_14365</name>
</gene>
<sequence length="271" mass="29047">MSVFPVVKGTRLRATKVNSCGLPVAGNANYVVTNGWVSLAISPVMQEAEELEQRNAEGRVCVADRTPPERKYYNLTLTLCQVNTCLITLFNGWEQELDWEGNAVGVRDQRRVESDYGVALEVWAGGKAGNDCPTPEDDSIFASASTGKSYGYFLTFGTEFTLGDIEIAASVANFTLTGITFAGPQWGRGPWNVVPTDADNTPGRLLTPVTDDQHLVIQRTPIAPPEPTPGEECCPLNIGSVFTAPNFYFGGPDGEPAADVAPAQTACVPTP</sequence>
<name>A0A7M2XHM7_9NOCA</name>
<dbReference type="RefSeq" id="WP_193902210.1">
    <property type="nucleotide sequence ID" value="NZ_CP063450.1"/>
</dbReference>
<accession>A0A7M2XHM7</accession>
<dbReference type="Proteomes" id="UP000593818">
    <property type="component" value="Chromosome"/>
</dbReference>
<evidence type="ECO:0008006" key="3">
    <source>
        <dbReference type="Google" id="ProtNLM"/>
    </source>
</evidence>
<organism evidence="1 2">
    <name type="scientific">Rhodococcus pyridinivorans</name>
    <dbReference type="NCBI Taxonomy" id="103816"/>
    <lineage>
        <taxon>Bacteria</taxon>
        <taxon>Bacillati</taxon>
        <taxon>Actinomycetota</taxon>
        <taxon>Actinomycetes</taxon>
        <taxon>Mycobacteriales</taxon>
        <taxon>Nocardiaceae</taxon>
        <taxon>Rhodococcus</taxon>
    </lineage>
</organism>
<proteinExistence type="predicted"/>
<evidence type="ECO:0000313" key="2">
    <source>
        <dbReference type="Proteomes" id="UP000593818"/>
    </source>
</evidence>
<keyword evidence="2" id="KW-1185">Reference proteome</keyword>
<dbReference type="EMBL" id="CP063450">
    <property type="protein sequence ID" value="QOV97159.1"/>
    <property type="molecule type" value="Genomic_DNA"/>
</dbReference>
<evidence type="ECO:0000313" key="1">
    <source>
        <dbReference type="EMBL" id="QOV97159.1"/>
    </source>
</evidence>
<protein>
    <recommendedName>
        <fullName evidence="3">Major tail protein</fullName>
    </recommendedName>
</protein>
<reference evidence="1 2" key="1">
    <citation type="submission" date="2020-10" db="EMBL/GenBank/DDBJ databases">
        <title>Whole genome sequence of oil-degrading bacteria Rhodococcus pyridinivorans strain 5Ap.</title>
        <authorList>
            <person name="Akhremchuk A.E."/>
            <person name="Valentovich L.N."/>
            <person name="Charniauskaya M.I."/>
            <person name="Bukliarevich H.A."/>
            <person name="Titok M.A."/>
        </authorList>
    </citation>
    <scope>NUCLEOTIDE SEQUENCE [LARGE SCALE GENOMIC DNA]</scope>
    <source>
        <strain evidence="1 2">5Ap</strain>
    </source>
</reference>